<evidence type="ECO:0000256" key="4">
    <source>
        <dbReference type="SAM" id="SignalP"/>
    </source>
</evidence>
<dbReference type="OrthoDB" id="9769193at2"/>
<sequence length="306" mass="32868">MKRKALKILAVSLISALTISIFAGCSRKEQQKKIGMVVSTLNNPFFVSMKDGAEKRANELGYKLIVLDSQNDPAKERANVEDLIELGVITLLINPTDSDAVSTSIKVANEKKVPVITLDRQANDGEVTSHIASDNIKGGNMAAEFALDKLKDKKDIKAIELQGVPGASATRDRGKGFNDIVNTNSSINIVSSQSADFDRQKGLQVMENIIQAIPEFDVVFAHNDEMALGAAKAIKTANKDVILIGFDGNADAEDAILKGDMTATVAQQPDVIGALGVDISERINKGEHVDKEIPASLKILTKSDLE</sequence>
<dbReference type="GO" id="GO:0030313">
    <property type="term" value="C:cell envelope"/>
    <property type="evidence" value="ECO:0007669"/>
    <property type="project" value="UniProtKB-SubCell"/>
</dbReference>
<name>A0A1U6J2L6_9CLOT</name>
<feature type="chain" id="PRO_5038336428" evidence="4">
    <location>
        <begin position="24"/>
        <end position="306"/>
    </location>
</feature>
<dbReference type="PANTHER" id="PTHR46847">
    <property type="entry name" value="D-ALLOSE-BINDING PERIPLASMIC PROTEIN-RELATED"/>
    <property type="match status" value="1"/>
</dbReference>
<organism evidence="6 7">
    <name type="scientific">Clostridium chauvoei JF4335</name>
    <dbReference type="NCBI Taxonomy" id="1351755"/>
    <lineage>
        <taxon>Bacteria</taxon>
        <taxon>Bacillati</taxon>
        <taxon>Bacillota</taxon>
        <taxon>Clostridia</taxon>
        <taxon>Eubacteriales</taxon>
        <taxon>Clostridiaceae</taxon>
        <taxon>Clostridium</taxon>
    </lineage>
</organism>
<dbReference type="CDD" id="cd06323">
    <property type="entry name" value="PBP1_ribose_binding"/>
    <property type="match status" value="1"/>
</dbReference>
<feature type="domain" description="Periplasmic binding protein" evidence="5">
    <location>
        <begin position="34"/>
        <end position="286"/>
    </location>
</feature>
<dbReference type="PANTHER" id="PTHR46847:SF1">
    <property type="entry name" value="D-ALLOSE-BINDING PERIPLASMIC PROTEIN-RELATED"/>
    <property type="match status" value="1"/>
</dbReference>
<protein>
    <submittedName>
        <fullName evidence="6">Putative ABC-type sugar transport system,periplasmic component</fullName>
    </submittedName>
</protein>
<feature type="signal peptide" evidence="4">
    <location>
        <begin position="1"/>
        <end position="23"/>
    </location>
</feature>
<comment type="similarity">
    <text evidence="2">Belongs to the bacterial solute-binding protein 2 family.</text>
</comment>
<dbReference type="GeneID" id="66301060"/>
<keyword evidence="7" id="KW-1185">Reference proteome</keyword>
<dbReference type="InterPro" id="IPR028082">
    <property type="entry name" value="Peripla_BP_I"/>
</dbReference>
<dbReference type="STRING" id="1351755.CCH01_07020"/>
<evidence type="ECO:0000313" key="6">
    <source>
        <dbReference type="EMBL" id="SLK14518.1"/>
    </source>
</evidence>
<dbReference type="PROSITE" id="PS51257">
    <property type="entry name" value="PROKAR_LIPOPROTEIN"/>
    <property type="match status" value="1"/>
</dbReference>
<dbReference type="Proteomes" id="UP000190476">
    <property type="component" value="Chromosome I"/>
</dbReference>
<accession>A0A1U6J2L6</accession>
<keyword evidence="6" id="KW-0813">Transport</keyword>
<evidence type="ECO:0000313" key="7">
    <source>
        <dbReference type="Proteomes" id="UP000190476"/>
    </source>
</evidence>
<dbReference type="RefSeq" id="WP_079481178.1">
    <property type="nucleotide sequence ID" value="NZ_CBML010000006.1"/>
</dbReference>
<dbReference type="InterPro" id="IPR025997">
    <property type="entry name" value="SBP_2_dom"/>
</dbReference>
<evidence type="ECO:0000259" key="5">
    <source>
        <dbReference type="Pfam" id="PF13407"/>
    </source>
</evidence>
<dbReference type="FunFam" id="3.40.50.2300:FF:000054">
    <property type="entry name" value="RbsB (Ribose ABC transporter)"/>
    <property type="match status" value="1"/>
</dbReference>
<dbReference type="GO" id="GO:0030246">
    <property type="term" value="F:carbohydrate binding"/>
    <property type="evidence" value="ECO:0007669"/>
    <property type="project" value="UniProtKB-ARBA"/>
</dbReference>
<dbReference type="Gene3D" id="3.40.50.2300">
    <property type="match status" value="2"/>
</dbReference>
<dbReference type="SUPFAM" id="SSF53822">
    <property type="entry name" value="Periplasmic binding protein-like I"/>
    <property type="match status" value="1"/>
</dbReference>
<reference evidence="7" key="1">
    <citation type="submission" date="2017-03" db="EMBL/GenBank/DDBJ databases">
        <authorList>
            <person name="Falquet L."/>
            <person name="Falquet L."/>
        </authorList>
    </citation>
    <scope>NUCLEOTIDE SEQUENCE [LARGE SCALE GENOMIC DNA]</scope>
</reference>
<dbReference type="EMBL" id="LT799839">
    <property type="protein sequence ID" value="SLK14518.1"/>
    <property type="molecule type" value="Genomic_DNA"/>
</dbReference>
<dbReference type="NCBIfam" id="NF007936">
    <property type="entry name" value="PRK10653.1"/>
    <property type="match status" value="1"/>
</dbReference>
<proteinExistence type="inferred from homology"/>
<keyword evidence="6" id="KW-0762">Sugar transport</keyword>
<evidence type="ECO:0000256" key="1">
    <source>
        <dbReference type="ARBA" id="ARBA00004196"/>
    </source>
</evidence>
<keyword evidence="3 4" id="KW-0732">Signal</keyword>
<dbReference type="Pfam" id="PF13407">
    <property type="entry name" value="Peripla_BP_4"/>
    <property type="match status" value="1"/>
</dbReference>
<comment type="subcellular location">
    <subcellularLocation>
        <location evidence="1">Cell envelope</location>
    </subcellularLocation>
</comment>
<gene>
    <name evidence="6" type="ORF">CCH01_07020</name>
</gene>
<dbReference type="AlphaFoldDB" id="A0A1U6J2L6"/>
<evidence type="ECO:0000256" key="3">
    <source>
        <dbReference type="ARBA" id="ARBA00022729"/>
    </source>
</evidence>
<evidence type="ECO:0000256" key="2">
    <source>
        <dbReference type="ARBA" id="ARBA00007639"/>
    </source>
</evidence>